<dbReference type="InterPro" id="IPR003439">
    <property type="entry name" value="ABC_transporter-like_ATP-bd"/>
</dbReference>
<dbReference type="InterPro" id="IPR003593">
    <property type="entry name" value="AAA+_ATPase"/>
</dbReference>
<keyword evidence="2" id="KW-0813">Transport</keyword>
<dbReference type="EMBL" id="JBHLXE010000076">
    <property type="protein sequence ID" value="MFC0179785.1"/>
    <property type="molecule type" value="Genomic_DNA"/>
</dbReference>
<evidence type="ECO:0000256" key="6">
    <source>
        <dbReference type="ARBA" id="ARBA00022967"/>
    </source>
</evidence>
<dbReference type="InterPro" id="IPR027417">
    <property type="entry name" value="P-loop_NTPase"/>
</dbReference>
<proteinExistence type="predicted"/>
<dbReference type="Pfam" id="PF00005">
    <property type="entry name" value="ABC_tran"/>
    <property type="match status" value="2"/>
</dbReference>
<dbReference type="PROSITE" id="PS50893">
    <property type="entry name" value="ABC_TRANSPORTER_2"/>
    <property type="match status" value="2"/>
</dbReference>
<feature type="domain" description="ABC transporter" evidence="8">
    <location>
        <begin position="363"/>
        <end position="583"/>
    </location>
</feature>
<keyword evidence="10" id="KW-1185">Reference proteome</keyword>
<comment type="subcellular location">
    <subcellularLocation>
        <location evidence="1">Cell membrane</location>
        <topology evidence="1">Peripheral membrane protein</topology>
    </subcellularLocation>
</comment>
<evidence type="ECO:0000256" key="2">
    <source>
        <dbReference type="ARBA" id="ARBA00022448"/>
    </source>
</evidence>
<gene>
    <name evidence="9" type="ORF">ACFFIT_06755</name>
</gene>
<organism evidence="9 10">
    <name type="scientific">Thorsellia kenyensis</name>
    <dbReference type="NCBI Taxonomy" id="1549888"/>
    <lineage>
        <taxon>Bacteria</taxon>
        <taxon>Pseudomonadati</taxon>
        <taxon>Pseudomonadota</taxon>
        <taxon>Gammaproteobacteria</taxon>
        <taxon>Enterobacterales</taxon>
        <taxon>Thorselliaceae</taxon>
        <taxon>Thorsellia</taxon>
    </lineage>
</organism>
<sequence>MQANRDLLSSDMKNSCDESLVTLKNVHVTCPKSDRILLNQLTLSLSKGQHWLLIGPSGGGKSTLLALIIGLIPHFISLRLSGHVKVSGKETNNLSVLDISHFVSWLNQDPFVSLALPIVEQNIALALENKALSVDEIKHKITESLSWVQMEEYQMREALKLSGGECQKIALAAILATDAELFLLDEPTSMLDTSSIDCVSELLIKLWSSQRKCSLLIEHRLDDLAAQRGFDGLPENTLVLNSKGELKFAGKTKDILIEQAKKLHLDGIWLPLESELFAYTGVKFGLKSAENLEFLAQLKSQWIIHGFWQKPIKQKKQVFAPTSFKTTKSILTLKALLTVNGLTIKSNKKNTHSAIIDRPSVHLTKSQLTKTHLSVGQRVIAEGINLSIYPRECIALLGQNGSGKSTLLMALAGLLAHQKEWTLLGEINKESLAMIFQNAEHQFIRQTVEDEVACGLFKNNKEHIDNVLRQFRLSHVAKQNPFKLSGGEKKRLSIASMTLLDRKIFLADEPTYGLDRQDTCVVMNRFMQLRDKGCAVLFTSHDFRLVTTYATRVLYLDKGKIVADCTPYEFFKEKWKEVGGGIKVPELISYLVSHFNPKEVSSILFKMEQMSYAKKIRS</sequence>
<keyword evidence="5 9" id="KW-0067">ATP-binding</keyword>
<dbReference type="InterPro" id="IPR050095">
    <property type="entry name" value="ECF_ABC_transporter_ATP-bd"/>
</dbReference>
<dbReference type="RefSeq" id="WP_385876892.1">
    <property type="nucleotide sequence ID" value="NZ_JBHLXE010000076.1"/>
</dbReference>
<evidence type="ECO:0000256" key="1">
    <source>
        <dbReference type="ARBA" id="ARBA00004202"/>
    </source>
</evidence>
<dbReference type="InterPro" id="IPR017871">
    <property type="entry name" value="ABC_transporter-like_CS"/>
</dbReference>
<feature type="domain" description="ABC transporter" evidence="8">
    <location>
        <begin position="21"/>
        <end position="268"/>
    </location>
</feature>
<dbReference type="GO" id="GO:0005524">
    <property type="term" value="F:ATP binding"/>
    <property type="evidence" value="ECO:0007669"/>
    <property type="project" value="UniProtKB-KW"/>
</dbReference>
<dbReference type="CDD" id="cd03225">
    <property type="entry name" value="ABC_cobalt_CbiO_domain1"/>
    <property type="match status" value="2"/>
</dbReference>
<keyword evidence="7" id="KW-0472">Membrane</keyword>
<evidence type="ECO:0000256" key="4">
    <source>
        <dbReference type="ARBA" id="ARBA00022741"/>
    </source>
</evidence>
<evidence type="ECO:0000256" key="5">
    <source>
        <dbReference type="ARBA" id="ARBA00022840"/>
    </source>
</evidence>
<evidence type="ECO:0000313" key="10">
    <source>
        <dbReference type="Proteomes" id="UP001589758"/>
    </source>
</evidence>
<evidence type="ECO:0000256" key="3">
    <source>
        <dbReference type="ARBA" id="ARBA00022475"/>
    </source>
</evidence>
<reference evidence="9 10" key="1">
    <citation type="submission" date="2024-09" db="EMBL/GenBank/DDBJ databases">
        <authorList>
            <person name="Sun Q."/>
            <person name="Mori K."/>
        </authorList>
    </citation>
    <scope>NUCLEOTIDE SEQUENCE [LARGE SCALE GENOMIC DNA]</scope>
    <source>
        <strain evidence="9 10">CCM 8545</strain>
    </source>
</reference>
<accession>A0ABV6CCB9</accession>
<evidence type="ECO:0000259" key="8">
    <source>
        <dbReference type="PROSITE" id="PS50893"/>
    </source>
</evidence>
<keyword evidence="4" id="KW-0547">Nucleotide-binding</keyword>
<dbReference type="PROSITE" id="PS00211">
    <property type="entry name" value="ABC_TRANSPORTER_1"/>
    <property type="match status" value="2"/>
</dbReference>
<evidence type="ECO:0000313" key="9">
    <source>
        <dbReference type="EMBL" id="MFC0179785.1"/>
    </source>
</evidence>
<keyword evidence="3" id="KW-1003">Cell membrane</keyword>
<protein>
    <submittedName>
        <fullName evidence="9">ABC transporter ATP-binding protein</fullName>
    </submittedName>
</protein>
<name>A0ABV6CCB9_9GAMM</name>
<dbReference type="PANTHER" id="PTHR43553:SF27">
    <property type="entry name" value="ENERGY-COUPLING FACTOR TRANSPORTER ATP-BINDING PROTEIN ECFA2"/>
    <property type="match status" value="1"/>
</dbReference>
<dbReference type="SMART" id="SM00382">
    <property type="entry name" value="AAA"/>
    <property type="match status" value="2"/>
</dbReference>
<dbReference type="Gene3D" id="3.40.50.300">
    <property type="entry name" value="P-loop containing nucleotide triphosphate hydrolases"/>
    <property type="match status" value="2"/>
</dbReference>
<dbReference type="InterPro" id="IPR015856">
    <property type="entry name" value="ABC_transpr_CbiO/EcfA_su"/>
</dbReference>
<dbReference type="PANTHER" id="PTHR43553">
    <property type="entry name" value="HEAVY METAL TRANSPORTER"/>
    <property type="match status" value="1"/>
</dbReference>
<keyword evidence="6" id="KW-1278">Translocase</keyword>
<dbReference type="Proteomes" id="UP001589758">
    <property type="component" value="Unassembled WGS sequence"/>
</dbReference>
<evidence type="ECO:0000256" key="7">
    <source>
        <dbReference type="ARBA" id="ARBA00023136"/>
    </source>
</evidence>
<dbReference type="SUPFAM" id="SSF52540">
    <property type="entry name" value="P-loop containing nucleoside triphosphate hydrolases"/>
    <property type="match status" value="2"/>
</dbReference>
<comment type="caution">
    <text evidence="9">The sequence shown here is derived from an EMBL/GenBank/DDBJ whole genome shotgun (WGS) entry which is preliminary data.</text>
</comment>